<accession>A0A0R0LS83</accession>
<keyword evidence="1" id="KW-0812">Transmembrane</keyword>
<dbReference type="AlphaFoldDB" id="A0A0R0LS83"/>
<protein>
    <submittedName>
        <fullName evidence="2">Putative transporter</fullName>
    </submittedName>
</protein>
<evidence type="ECO:0000313" key="3">
    <source>
        <dbReference type="Proteomes" id="UP000051530"/>
    </source>
</evidence>
<feature type="transmembrane region" description="Helical" evidence="1">
    <location>
        <begin position="108"/>
        <end position="127"/>
    </location>
</feature>
<dbReference type="Proteomes" id="UP000051530">
    <property type="component" value="Unassembled WGS sequence"/>
</dbReference>
<keyword evidence="3" id="KW-1185">Reference proteome</keyword>
<sequence length="295" mass="34783">MKKVIKQWTVTLILITIGVLKWDIMKLPKPKTLHILLNISFKMVISFFLAKNKIYFDPYILMISLLLSANKLLLFESYEHLEIILLAVLAPIKIIFILLFYKFFRNKFYTIIQYFSIFSIIIANFLIQLKEKDKKKDISYIIGISCSIFASFFAASAMIIFDQKIRKRKLGFWNYMYCYTFLGFFITIFELIAEKKMTNYDFFEFLKNWKFIFNVLMSVAETFLSTYLVFNLNPLEKGLNGNLIIVSSTFLANFFYEESLTVIDVISCIIAYVGIVIFEWENHKIKKSQKKSIPS</sequence>
<feature type="transmembrane region" description="Helical" evidence="1">
    <location>
        <begin position="31"/>
        <end position="49"/>
    </location>
</feature>
<feature type="transmembrane region" description="Helical" evidence="1">
    <location>
        <begin position="81"/>
        <end position="101"/>
    </location>
</feature>
<keyword evidence="1" id="KW-1133">Transmembrane helix</keyword>
<name>A0A0R0LS83_9MICR</name>
<dbReference type="VEuPathDB" id="MicrosporidiaDB:M153_7034000191"/>
<evidence type="ECO:0000256" key="1">
    <source>
        <dbReference type="SAM" id="Phobius"/>
    </source>
</evidence>
<feature type="transmembrane region" description="Helical" evidence="1">
    <location>
        <begin position="239"/>
        <end position="256"/>
    </location>
</feature>
<feature type="transmembrane region" description="Helical" evidence="1">
    <location>
        <begin position="139"/>
        <end position="160"/>
    </location>
</feature>
<feature type="transmembrane region" description="Helical" evidence="1">
    <location>
        <begin position="262"/>
        <end position="280"/>
    </location>
</feature>
<comment type="caution">
    <text evidence="2">The sequence shown here is derived from an EMBL/GenBank/DDBJ whole genome shotgun (WGS) entry which is preliminary data.</text>
</comment>
<proteinExistence type="predicted"/>
<dbReference type="EMBL" id="LGUB01000987">
    <property type="protein sequence ID" value="KRH92361.1"/>
    <property type="molecule type" value="Genomic_DNA"/>
</dbReference>
<organism evidence="2 3">
    <name type="scientific">Pseudoloma neurophilia</name>
    <dbReference type="NCBI Taxonomy" id="146866"/>
    <lineage>
        <taxon>Eukaryota</taxon>
        <taxon>Fungi</taxon>
        <taxon>Fungi incertae sedis</taxon>
        <taxon>Microsporidia</taxon>
        <taxon>Pseudoloma</taxon>
    </lineage>
</organism>
<gene>
    <name evidence="2" type="ORF">M153_7034000191</name>
</gene>
<feature type="transmembrane region" description="Helical" evidence="1">
    <location>
        <begin position="172"/>
        <end position="192"/>
    </location>
</feature>
<reference evidence="2 3" key="1">
    <citation type="submission" date="2015-07" db="EMBL/GenBank/DDBJ databases">
        <title>The genome of Pseudoloma neurophilia, a relevant intracellular parasite of the zebrafish.</title>
        <authorList>
            <person name="Ndikumana S."/>
            <person name="Pelin A."/>
            <person name="Sanders J."/>
            <person name="Corradi N."/>
        </authorList>
    </citation>
    <scope>NUCLEOTIDE SEQUENCE [LARGE SCALE GENOMIC DNA]</scope>
    <source>
        <strain evidence="2 3">MK1</strain>
    </source>
</reference>
<evidence type="ECO:0000313" key="2">
    <source>
        <dbReference type="EMBL" id="KRH92361.1"/>
    </source>
</evidence>
<feature type="transmembrane region" description="Helical" evidence="1">
    <location>
        <begin position="212"/>
        <end position="232"/>
    </location>
</feature>
<keyword evidence="1" id="KW-0472">Membrane</keyword>